<name>A0A1H0WXB5_9BACI</name>
<feature type="transmembrane region" description="Helical" evidence="7">
    <location>
        <begin position="164"/>
        <end position="183"/>
    </location>
</feature>
<evidence type="ECO:0000256" key="2">
    <source>
        <dbReference type="ARBA" id="ARBA00022448"/>
    </source>
</evidence>
<evidence type="ECO:0000256" key="1">
    <source>
        <dbReference type="ARBA" id="ARBA00004651"/>
    </source>
</evidence>
<evidence type="ECO:0000259" key="8">
    <source>
        <dbReference type="PROSITE" id="PS50928"/>
    </source>
</evidence>
<accession>A0A1H0WXB5</accession>
<feature type="transmembrane region" description="Helical" evidence="7">
    <location>
        <begin position="113"/>
        <end position="130"/>
    </location>
</feature>
<evidence type="ECO:0000313" key="9">
    <source>
        <dbReference type="EMBL" id="SDP95353.1"/>
    </source>
</evidence>
<evidence type="ECO:0000256" key="4">
    <source>
        <dbReference type="ARBA" id="ARBA00022692"/>
    </source>
</evidence>
<gene>
    <name evidence="9" type="ORF">SAMN05216565_11842</name>
</gene>
<dbReference type="PROSITE" id="PS50928">
    <property type="entry name" value="ABC_TM1"/>
    <property type="match status" value="1"/>
</dbReference>
<dbReference type="GO" id="GO:0043190">
    <property type="term" value="C:ATP-binding cassette (ABC) transporter complex"/>
    <property type="evidence" value="ECO:0007669"/>
    <property type="project" value="InterPro"/>
</dbReference>
<dbReference type="InterPro" id="IPR010065">
    <property type="entry name" value="AA_ABC_transptr_permease_3TM"/>
</dbReference>
<evidence type="ECO:0000256" key="7">
    <source>
        <dbReference type="RuleBase" id="RU363032"/>
    </source>
</evidence>
<dbReference type="InterPro" id="IPR000515">
    <property type="entry name" value="MetI-like"/>
</dbReference>
<dbReference type="SUPFAM" id="SSF161098">
    <property type="entry name" value="MetI-like"/>
    <property type="match status" value="1"/>
</dbReference>
<keyword evidence="5 7" id="KW-1133">Transmembrane helix</keyword>
<keyword evidence="2 7" id="KW-0813">Transport</keyword>
<dbReference type="InterPro" id="IPR035906">
    <property type="entry name" value="MetI-like_sf"/>
</dbReference>
<dbReference type="Pfam" id="PF00528">
    <property type="entry name" value="BPD_transp_1"/>
    <property type="match status" value="1"/>
</dbReference>
<dbReference type="PANTHER" id="PTHR30614:SF41">
    <property type="entry name" value="INNER MEMBRANE AMINO-ACID ABC TRANSPORTER PERMEASE PROTEIN YHDY"/>
    <property type="match status" value="1"/>
</dbReference>
<feature type="transmembrane region" description="Helical" evidence="7">
    <location>
        <begin position="229"/>
        <end position="253"/>
    </location>
</feature>
<evidence type="ECO:0000313" key="10">
    <source>
        <dbReference type="Proteomes" id="UP000199159"/>
    </source>
</evidence>
<keyword evidence="3" id="KW-1003">Cell membrane</keyword>
<dbReference type="GO" id="GO:0006865">
    <property type="term" value="P:amino acid transport"/>
    <property type="evidence" value="ECO:0007669"/>
    <property type="project" value="TreeGrafter"/>
</dbReference>
<feature type="transmembrane region" description="Helical" evidence="7">
    <location>
        <begin position="265"/>
        <end position="282"/>
    </location>
</feature>
<keyword evidence="6 7" id="KW-0472">Membrane</keyword>
<organism evidence="9 10">
    <name type="scientific">Litchfieldia salsa</name>
    <dbReference type="NCBI Taxonomy" id="930152"/>
    <lineage>
        <taxon>Bacteria</taxon>
        <taxon>Bacillati</taxon>
        <taxon>Bacillota</taxon>
        <taxon>Bacilli</taxon>
        <taxon>Bacillales</taxon>
        <taxon>Bacillaceae</taxon>
        <taxon>Litchfieldia</taxon>
    </lineage>
</organism>
<evidence type="ECO:0000256" key="6">
    <source>
        <dbReference type="ARBA" id="ARBA00023136"/>
    </source>
</evidence>
<dbReference type="CDD" id="cd06261">
    <property type="entry name" value="TM_PBP2"/>
    <property type="match status" value="1"/>
</dbReference>
<feature type="transmembrane region" description="Helical" evidence="7">
    <location>
        <begin position="189"/>
        <end position="217"/>
    </location>
</feature>
<dbReference type="InterPro" id="IPR043429">
    <property type="entry name" value="ArtM/GltK/GlnP/TcyL/YhdX-like"/>
</dbReference>
<proteinExistence type="inferred from homology"/>
<reference evidence="10" key="1">
    <citation type="submission" date="2016-10" db="EMBL/GenBank/DDBJ databases">
        <authorList>
            <person name="Varghese N."/>
            <person name="Submissions S."/>
        </authorList>
    </citation>
    <scope>NUCLEOTIDE SEQUENCE [LARGE SCALE GENOMIC DNA]</scope>
    <source>
        <strain evidence="10">IBRC-M10078</strain>
    </source>
</reference>
<dbReference type="AlphaFoldDB" id="A0A1H0WXB5"/>
<dbReference type="GO" id="GO:0022857">
    <property type="term" value="F:transmembrane transporter activity"/>
    <property type="evidence" value="ECO:0007669"/>
    <property type="project" value="InterPro"/>
</dbReference>
<feature type="transmembrane region" description="Helical" evidence="7">
    <location>
        <begin position="136"/>
        <end position="152"/>
    </location>
</feature>
<protein>
    <submittedName>
        <fullName evidence="9">General L-amino acid transport system permease protein</fullName>
    </submittedName>
</protein>
<keyword evidence="10" id="KW-1185">Reference proteome</keyword>
<dbReference type="Proteomes" id="UP000199159">
    <property type="component" value="Unassembled WGS sequence"/>
</dbReference>
<dbReference type="NCBIfam" id="TIGR01726">
    <property type="entry name" value="HEQRo_perm_3TM"/>
    <property type="match status" value="1"/>
</dbReference>
<dbReference type="Gene3D" id="1.10.3720.10">
    <property type="entry name" value="MetI-like"/>
    <property type="match status" value="1"/>
</dbReference>
<keyword evidence="4 7" id="KW-0812">Transmembrane</keyword>
<comment type="subcellular location">
    <subcellularLocation>
        <location evidence="1 7">Cell membrane</location>
        <topology evidence="1 7">Multi-pass membrane protein</topology>
    </subcellularLocation>
</comment>
<dbReference type="STRING" id="930152.SAMN05216565_11842"/>
<dbReference type="EMBL" id="FNJU01000018">
    <property type="protein sequence ID" value="SDP95353.1"/>
    <property type="molecule type" value="Genomic_DNA"/>
</dbReference>
<feature type="transmembrane region" description="Helical" evidence="7">
    <location>
        <begin position="369"/>
        <end position="387"/>
    </location>
</feature>
<feature type="domain" description="ABC transmembrane type-1" evidence="8">
    <location>
        <begin position="194"/>
        <end position="388"/>
    </location>
</feature>
<dbReference type="RefSeq" id="WP_238457338.1">
    <property type="nucleotide sequence ID" value="NZ_FNJU01000018.1"/>
</dbReference>
<evidence type="ECO:0000256" key="3">
    <source>
        <dbReference type="ARBA" id="ARBA00022475"/>
    </source>
</evidence>
<evidence type="ECO:0000256" key="5">
    <source>
        <dbReference type="ARBA" id="ARBA00022989"/>
    </source>
</evidence>
<comment type="similarity">
    <text evidence="7">Belongs to the binding-protein-dependent transport system permease family.</text>
</comment>
<dbReference type="PANTHER" id="PTHR30614">
    <property type="entry name" value="MEMBRANE COMPONENT OF AMINO ACID ABC TRANSPORTER"/>
    <property type="match status" value="1"/>
</dbReference>
<feature type="transmembrane region" description="Helical" evidence="7">
    <location>
        <begin position="88"/>
        <end position="106"/>
    </location>
</feature>
<sequence>MEQLEVSENNKTVAMKPPRTSLGVGGWMKENLFSSWINSILTIVAAVIAGSIINQTVGFIVSADWTVISVNFRLLMVGQFPMEEMWRIWAGLTLLSVLLGFSWGIWKGSVGHVAIVIGMLMLIMAMVPFVTMNTRLLLGMNIVLILTTYFLGKKLPKAKVSILVLWVLFIPIVVTILNGLGVFPPVRTGLWGGFLLTLLIASVSIVCSFPIGVLLALGRRSKLPVVKWFCIIYIEFIRGIPLITVLFVMQLMLPLFLGDGINIDNVIRAMTGFTLFSAAYLAENIRGGLQSLPRGQFEAAQALGLSQPKLMGLIILPQALRAVIPAMVGQFISIFKDTSLVAIVGLTDLLGMGKKLIANPGFLGKQMEVLVFIALIYFIFCYLMSHVSKRLEVSLGLGKR</sequence>
<feature type="transmembrane region" description="Helical" evidence="7">
    <location>
        <begin position="33"/>
        <end position="53"/>
    </location>
</feature>